<dbReference type="Pfam" id="PF14716">
    <property type="entry name" value="HHH_8"/>
    <property type="match status" value="1"/>
</dbReference>
<dbReference type="GO" id="GO:0006281">
    <property type="term" value="P:DNA repair"/>
    <property type="evidence" value="ECO:0007669"/>
    <property type="project" value="UniProtKB-KW"/>
</dbReference>
<dbReference type="InterPro" id="IPR003583">
    <property type="entry name" value="Hlx-hairpin-Hlx_DNA-bd_motif"/>
</dbReference>
<evidence type="ECO:0000256" key="16">
    <source>
        <dbReference type="ARBA" id="ARBA00035717"/>
    </source>
</evidence>
<evidence type="ECO:0000259" key="24">
    <source>
        <dbReference type="SMART" id="SM00483"/>
    </source>
</evidence>
<dbReference type="InterPro" id="IPR010996">
    <property type="entry name" value="HHH_MUS81"/>
</dbReference>
<dbReference type="Pfam" id="PF14520">
    <property type="entry name" value="HHH_5"/>
    <property type="match status" value="1"/>
</dbReference>
<dbReference type="STRING" id="1802164.A3H51_01145"/>
<evidence type="ECO:0000313" key="26">
    <source>
        <dbReference type="Proteomes" id="UP000178509"/>
    </source>
</evidence>
<dbReference type="SUPFAM" id="SSF47802">
    <property type="entry name" value="DNA polymerase beta, N-terminal domain-like"/>
    <property type="match status" value="1"/>
</dbReference>
<evidence type="ECO:0000256" key="13">
    <source>
        <dbReference type="ARBA" id="ARBA00022932"/>
    </source>
</evidence>
<reference evidence="25 26" key="1">
    <citation type="journal article" date="2016" name="Nat. Commun.">
        <title>Thousands of microbial genomes shed light on interconnected biogeochemical processes in an aquifer system.</title>
        <authorList>
            <person name="Anantharaman K."/>
            <person name="Brown C.T."/>
            <person name="Hug L.A."/>
            <person name="Sharon I."/>
            <person name="Castelle C.J."/>
            <person name="Probst A.J."/>
            <person name="Thomas B.C."/>
            <person name="Singh A."/>
            <person name="Wilkins M.J."/>
            <person name="Karaoz U."/>
            <person name="Brodie E.L."/>
            <person name="Williams K.H."/>
            <person name="Hubbard S.S."/>
            <person name="Banfield J.F."/>
        </authorList>
    </citation>
    <scope>NUCLEOTIDE SEQUENCE [LARGE SCALE GENOMIC DNA]</scope>
</reference>
<feature type="domain" description="Helix-hairpin-helix DNA-binding motif class 1" evidence="22">
    <location>
        <begin position="130"/>
        <end position="149"/>
    </location>
</feature>
<dbReference type="InterPro" id="IPR037160">
    <property type="entry name" value="DNA_Pol_thumb_sf"/>
</dbReference>
<dbReference type="AlphaFoldDB" id="A0A1G2HIQ7"/>
<evidence type="ECO:0000259" key="22">
    <source>
        <dbReference type="SMART" id="SM00278"/>
    </source>
</evidence>
<evidence type="ECO:0000259" key="23">
    <source>
        <dbReference type="SMART" id="SM00481"/>
    </source>
</evidence>
<comment type="function">
    <text evidence="20">Repair polymerase that plays a key role in base-excision repair. During this process, the damaged base is excised by specific DNA glycosylases, the DNA backbone is nicked at the abasic site by an apurinic/apyrimidic (AP) endonuclease, and POLB removes 5'-deoxyribose-phosphate from the preincised AP site acting as a 5'-deoxyribose-phosphate lyase (5'-dRP lyase); through its DNA polymerase activity, it adds one nucleotide to the 3' end of the arising single-nucleotide gap. Conducts 'gap-filling' DNA synthesis in a stepwise distributive fashion rather than in a processive fashion as for other DNA polymerases. It is also able to cleave sugar-phosphate bonds 3' to an intact AP site, acting as an AP lyase.</text>
</comment>
<dbReference type="Proteomes" id="UP000178509">
    <property type="component" value="Unassembled WGS sequence"/>
</dbReference>
<comment type="cofactor">
    <cofactor evidence="1">
        <name>Mg(2+)</name>
        <dbReference type="ChEBI" id="CHEBI:18420"/>
    </cofactor>
</comment>
<organism evidence="25 26">
    <name type="scientific">Candidatus Spechtbacteria bacterium RIFCSPLOWO2_02_FULL_38_8</name>
    <dbReference type="NCBI Taxonomy" id="1802164"/>
    <lineage>
        <taxon>Bacteria</taxon>
        <taxon>Candidatus Spechtiibacteriota</taxon>
    </lineage>
</organism>
<feature type="domain" description="DNA-directed DNA polymerase X" evidence="24">
    <location>
        <begin position="3"/>
        <end position="356"/>
    </location>
</feature>
<dbReference type="Pfam" id="PF14791">
    <property type="entry name" value="DNA_pol_B_thumb"/>
    <property type="match status" value="1"/>
</dbReference>
<accession>A0A1G2HIQ7</accession>
<dbReference type="InterPro" id="IPR003141">
    <property type="entry name" value="Pol/His_phosphatase_N"/>
</dbReference>
<evidence type="ECO:0000256" key="18">
    <source>
        <dbReference type="ARBA" id="ARBA00044632"/>
    </source>
</evidence>
<keyword evidence="13" id="KW-0239">DNA-directed DNA polymerase</keyword>
<keyword evidence="14" id="KW-0915">Sodium</keyword>
<evidence type="ECO:0000256" key="21">
    <source>
        <dbReference type="ARBA" id="ARBA00049244"/>
    </source>
</evidence>
<dbReference type="InterPro" id="IPR029398">
    <property type="entry name" value="PolB_thumb"/>
</dbReference>
<evidence type="ECO:0000256" key="7">
    <source>
        <dbReference type="ARBA" id="ARBA00022634"/>
    </source>
</evidence>
<keyword evidence="12" id="KW-0832">Ubl conjugation</keyword>
<evidence type="ECO:0000256" key="3">
    <source>
        <dbReference type="ARBA" id="ARBA00012417"/>
    </source>
</evidence>
<dbReference type="InterPro" id="IPR043519">
    <property type="entry name" value="NT_sf"/>
</dbReference>
<dbReference type="SMART" id="SM00483">
    <property type="entry name" value="POLXc"/>
    <property type="match status" value="1"/>
</dbReference>
<dbReference type="GO" id="GO:0005737">
    <property type="term" value="C:cytoplasm"/>
    <property type="evidence" value="ECO:0007669"/>
    <property type="project" value="UniProtKB-SubCell"/>
</dbReference>
<dbReference type="SMART" id="SM00481">
    <property type="entry name" value="POLIIIAc"/>
    <property type="match status" value="1"/>
</dbReference>
<feature type="domain" description="Helix-hairpin-helix DNA-binding motif class 1" evidence="22">
    <location>
        <begin position="95"/>
        <end position="114"/>
    </location>
</feature>
<dbReference type="PANTHER" id="PTHR11276">
    <property type="entry name" value="DNA POLYMERASE TYPE-X FAMILY MEMBER"/>
    <property type="match status" value="1"/>
</dbReference>
<dbReference type="Gene3D" id="1.10.150.20">
    <property type="entry name" value="5' to 3' exonuclease, C-terminal subdomain"/>
    <property type="match status" value="1"/>
</dbReference>
<evidence type="ECO:0000256" key="12">
    <source>
        <dbReference type="ARBA" id="ARBA00022843"/>
    </source>
</evidence>
<dbReference type="GO" id="GO:0003887">
    <property type="term" value="F:DNA-directed DNA polymerase activity"/>
    <property type="evidence" value="ECO:0007669"/>
    <property type="project" value="UniProtKB-KW"/>
</dbReference>
<evidence type="ECO:0000256" key="5">
    <source>
        <dbReference type="ARBA" id="ARBA00020020"/>
    </source>
</evidence>
<name>A0A1G2HIQ7_9BACT</name>
<dbReference type="SUPFAM" id="SSF81301">
    <property type="entry name" value="Nucleotidyltransferase"/>
    <property type="match status" value="1"/>
</dbReference>
<dbReference type="PANTHER" id="PTHR11276:SF28">
    <property type="entry name" value="DNA POLYMERASE LAMBDA"/>
    <property type="match status" value="1"/>
</dbReference>
<evidence type="ECO:0000256" key="10">
    <source>
        <dbReference type="ARBA" id="ARBA00022705"/>
    </source>
</evidence>
<dbReference type="Gene3D" id="1.10.150.110">
    <property type="entry name" value="DNA polymerase beta, N-terminal domain-like"/>
    <property type="match status" value="1"/>
</dbReference>
<keyword evidence="9" id="KW-0548">Nucleotidyltransferase</keyword>
<evidence type="ECO:0000256" key="4">
    <source>
        <dbReference type="ARBA" id="ARBA00012720"/>
    </source>
</evidence>
<dbReference type="GO" id="GO:0003677">
    <property type="term" value="F:DNA binding"/>
    <property type="evidence" value="ECO:0007669"/>
    <property type="project" value="InterPro"/>
</dbReference>
<evidence type="ECO:0000313" key="25">
    <source>
        <dbReference type="EMBL" id="OGZ62375.1"/>
    </source>
</evidence>
<feature type="domain" description="Helix-hairpin-helix DNA-binding motif class 1" evidence="22">
    <location>
        <begin position="55"/>
        <end position="74"/>
    </location>
</feature>
<evidence type="ECO:0000256" key="2">
    <source>
        <dbReference type="ARBA" id="ARBA00004496"/>
    </source>
</evidence>
<comment type="catalytic activity">
    <reaction evidence="18">
        <text>2'-deoxyribonucleotide-(2'-deoxyribose 5'-phosphate)-2'-deoxyribonucleotide-DNA = a 3'-end 2'-deoxyribonucleotide-(2,3-dehydro-2,3-deoxyribose 5'-phosphate)-DNA + a 5'-end 5'-phospho-2'-deoxyribonucleoside-DNA + H(+)</text>
        <dbReference type="Rhea" id="RHEA:66592"/>
        <dbReference type="Rhea" id="RHEA-COMP:13180"/>
        <dbReference type="Rhea" id="RHEA-COMP:16897"/>
        <dbReference type="Rhea" id="RHEA-COMP:17067"/>
        <dbReference type="ChEBI" id="CHEBI:15378"/>
        <dbReference type="ChEBI" id="CHEBI:136412"/>
        <dbReference type="ChEBI" id="CHEBI:157695"/>
        <dbReference type="ChEBI" id="CHEBI:167181"/>
        <dbReference type="EC" id="4.2.99.18"/>
    </reaction>
</comment>
<evidence type="ECO:0000256" key="20">
    <source>
        <dbReference type="ARBA" id="ARBA00045548"/>
    </source>
</evidence>
<keyword evidence="6" id="KW-0488">Methylation</keyword>
<dbReference type="EMBL" id="MHOJ01000020">
    <property type="protein sequence ID" value="OGZ62375.1"/>
    <property type="molecule type" value="Genomic_DNA"/>
</dbReference>
<dbReference type="Gene3D" id="3.30.210.10">
    <property type="entry name" value="DNA polymerase, thumb domain"/>
    <property type="match status" value="1"/>
</dbReference>
<comment type="catalytic activity">
    <reaction evidence="19">
        <text>a 5'-end 2'-deoxyribose-2'-deoxyribonucleotide-DNA = (2E,4S)-4-hydroxypenten-2-al-5-phosphate + a 5'-end 5'-phospho-2'-deoxyribonucleoside-DNA + H(+)</text>
        <dbReference type="Rhea" id="RHEA:76255"/>
        <dbReference type="Rhea" id="RHEA-COMP:13180"/>
        <dbReference type="Rhea" id="RHEA-COMP:18657"/>
        <dbReference type="ChEBI" id="CHEBI:15378"/>
        <dbReference type="ChEBI" id="CHEBI:136412"/>
        <dbReference type="ChEBI" id="CHEBI:195194"/>
        <dbReference type="ChEBI" id="CHEBI:195195"/>
    </reaction>
</comment>
<dbReference type="Gene3D" id="3.30.460.10">
    <property type="entry name" value="Beta Polymerase, domain 2"/>
    <property type="match status" value="1"/>
</dbReference>
<protein>
    <recommendedName>
        <fullName evidence="5">DNA polymerase beta</fullName>
        <ecNumber evidence="3">2.7.7.7</ecNumber>
        <ecNumber evidence="4">4.2.99.18</ecNumber>
    </recommendedName>
    <alternativeName>
        <fullName evidence="16">5'-deoxyribose-phosphate lyase</fullName>
    </alternativeName>
    <alternativeName>
        <fullName evidence="17">AP lyase</fullName>
    </alternativeName>
</protein>
<feature type="non-terminal residue" evidence="25">
    <location>
        <position position="441"/>
    </location>
</feature>
<dbReference type="SUPFAM" id="SSF158702">
    <property type="entry name" value="Sec63 N-terminal domain-like"/>
    <property type="match status" value="1"/>
</dbReference>
<keyword evidence="10" id="KW-0235">DNA replication</keyword>
<dbReference type="PRINTS" id="PR00870">
    <property type="entry name" value="DNAPOLXBETA"/>
</dbReference>
<dbReference type="GO" id="GO:0140078">
    <property type="term" value="F:class I DNA-(apurinic or apyrimidinic site) endonuclease activity"/>
    <property type="evidence" value="ECO:0007669"/>
    <property type="project" value="UniProtKB-EC"/>
</dbReference>
<dbReference type="Gene3D" id="3.20.20.140">
    <property type="entry name" value="Metal-dependent hydrolases"/>
    <property type="match status" value="1"/>
</dbReference>
<dbReference type="InterPro" id="IPR016195">
    <property type="entry name" value="Pol/histidinol_Pase-like"/>
</dbReference>
<evidence type="ECO:0000256" key="15">
    <source>
        <dbReference type="ARBA" id="ARBA00023204"/>
    </source>
</evidence>
<evidence type="ECO:0000256" key="17">
    <source>
        <dbReference type="ARBA" id="ARBA00035726"/>
    </source>
</evidence>
<dbReference type="EC" id="2.7.7.7" evidence="3"/>
<evidence type="ECO:0000256" key="11">
    <source>
        <dbReference type="ARBA" id="ARBA00022763"/>
    </source>
</evidence>
<evidence type="ECO:0000256" key="6">
    <source>
        <dbReference type="ARBA" id="ARBA00022481"/>
    </source>
</evidence>
<dbReference type="InterPro" id="IPR002054">
    <property type="entry name" value="DNA-dir_DNA_pol_X"/>
</dbReference>
<keyword evidence="15" id="KW-0234">DNA repair</keyword>
<evidence type="ECO:0000256" key="19">
    <source>
        <dbReference type="ARBA" id="ARBA00044678"/>
    </source>
</evidence>
<sequence length="441" mass="50296">MSDINKKLVHIFEEMGIIYEIKDDKYRQRAYYNGAEILNTMSEDVEILYKKEGILALVKLPRIGRGMAEKIEEFIKTNHIKEYDNLKKEFPIKLEELTLVEGVGPKMIKVLYKELNIKNLNDLESAAQKEKIRILEGFGEKTEKNILQAIAFLRQETGRMLLGDALPYAREFMEKLKKIEGVEIVSEAGSLRRRKETIGDIDILVASNKPNLVLQKIEKMKGVQKIWGKGETKISVHIEQGFDIDVRAVKEENYGAALQYFTGSKEHNIKLRQIAIDKGYKLNEYGLFQIQKSSPEANQPSTEKLLPASRFKSGQAGKTQNHNSKFKSNEKFVAGRTEKEIYSKLGLEVMPPELRENIGEIEAAQKGKLPKLINYGDLKGDLQIQTNWTDGKNSIEEMALAAKEHGLEYILITDHTKRLAMTGGLNDKKVLEQKKEIEKLN</sequence>
<keyword evidence="11" id="KW-0227">DNA damage</keyword>
<feature type="domain" description="Polymerase/histidinol phosphatase N-terminal" evidence="23">
    <location>
        <begin position="380"/>
        <end position="432"/>
    </location>
</feature>
<dbReference type="SMART" id="SM00278">
    <property type="entry name" value="HhH1"/>
    <property type="match status" value="3"/>
</dbReference>
<dbReference type="CDD" id="cd00141">
    <property type="entry name" value="NT_POLXc"/>
    <property type="match status" value="1"/>
</dbReference>
<comment type="caution">
    <text evidence="25">The sequence shown here is derived from an EMBL/GenBank/DDBJ whole genome shotgun (WGS) entry which is preliminary data.</text>
</comment>
<dbReference type="InterPro" id="IPR002008">
    <property type="entry name" value="DNA_pol_X_beta-like"/>
</dbReference>
<evidence type="ECO:0000256" key="8">
    <source>
        <dbReference type="ARBA" id="ARBA00022679"/>
    </source>
</evidence>
<gene>
    <name evidence="25" type="ORF">A3H51_01145</name>
</gene>
<dbReference type="InterPro" id="IPR022312">
    <property type="entry name" value="DNA_pol_X"/>
</dbReference>
<dbReference type="InterPro" id="IPR027421">
    <property type="entry name" value="DNA_pol_lamdba_lyase_dom_sf"/>
</dbReference>
<dbReference type="SUPFAM" id="SSF89550">
    <property type="entry name" value="PHP domain-like"/>
    <property type="match status" value="1"/>
</dbReference>
<keyword evidence="8" id="KW-0808">Transferase</keyword>
<keyword evidence="7" id="KW-0237">DNA synthesis</keyword>
<evidence type="ECO:0000256" key="1">
    <source>
        <dbReference type="ARBA" id="ARBA00001946"/>
    </source>
</evidence>
<evidence type="ECO:0000256" key="9">
    <source>
        <dbReference type="ARBA" id="ARBA00022695"/>
    </source>
</evidence>
<dbReference type="EC" id="4.2.99.18" evidence="4"/>
<comment type="subcellular location">
    <subcellularLocation>
        <location evidence="2">Cytoplasm</location>
    </subcellularLocation>
</comment>
<comment type="catalytic activity">
    <reaction evidence="21">
        <text>DNA(n) + a 2'-deoxyribonucleoside 5'-triphosphate = DNA(n+1) + diphosphate</text>
        <dbReference type="Rhea" id="RHEA:22508"/>
        <dbReference type="Rhea" id="RHEA-COMP:17339"/>
        <dbReference type="Rhea" id="RHEA-COMP:17340"/>
        <dbReference type="ChEBI" id="CHEBI:33019"/>
        <dbReference type="ChEBI" id="CHEBI:61560"/>
        <dbReference type="ChEBI" id="CHEBI:173112"/>
        <dbReference type="EC" id="2.7.7.7"/>
    </reaction>
</comment>
<proteinExistence type="predicted"/>
<evidence type="ECO:0000256" key="14">
    <source>
        <dbReference type="ARBA" id="ARBA00023053"/>
    </source>
</evidence>